<dbReference type="PANTHER" id="PTHR37512">
    <property type="entry name" value="TRIFUNCTIONAL NAD BIOSYNTHESIS/REGULATOR PROTEIN NADR"/>
    <property type="match status" value="1"/>
</dbReference>
<dbReference type="InterPro" id="IPR038727">
    <property type="entry name" value="NadR/Ttd14_AAA_dom"/>
</dbReference>
<gene>
    <name evidence="3" type="ORF">D3Y59_05700</name>
</gene>
<dbReference type="Pfam" id="PF01467">
    <property type="entry name" value="CTP_transf_like"/>
    <property type="match status" value="1"/>
</dbReference>
<protein>
    <submittedName>
        <fullName evidence="3">Cytidyltransferase-like domain-containing protein</fullName>
    </submittedName>
</protein>
<dbReference type="SUPFAM" id="SSF52540">
    <property type="entry name" value="P-loop containing nucleoside triphosphate hydrolases"/>
    <property type="match status" value="1"/>
</dbReference>
<dbReference type="Gene3D" id="3.40.50.620">
    <property type="entry name" value="HUPs"/>
    <property type="match status" value="1"/>
</dbReference>
<dbReference type="InterPro" id="IPR052735">
    <property type="entry name" value="NAD_biosynth-regulator"/>
</dbReference>
<keyword evidence="3" id="KW-0808">Transferase</keyword>
<evidence type="ECO:0000313" key="4">
    <source>
        <dbReference type="Proteomes" id="UP000262802"/>
    </source>
</evidence>
<dbReference type="RefSeq" id="WP_119444176.1">
    <property type="nucleotide sequence ID" value="NZ_CP032317.1"/>
</dbReference>
<dbReference type="NCBIfam" id="TIGR00125">
    <property type="entry name" value="cyt_tran_rel"/>
    <property type="match status" value="1"/>
</dbReference>
<dbReference type="InterPro" id="IPR004821">
    <property type="entry name" value="Cyt_trans-like"/>
</dbReference>
<evidence type="ECO:0000259" key="2">
    <source>
        <dbReference type="Pfam" id="PF13521"/>
    </source>
</evidence>
<organism evidence="3 4">
    <name type="scientific">Hymenobacter oligotrophus</name>
    <dbReference type="NCBI Taxonomy" id="2319843"/>
    <lineage>
        <taxon>Bacteria</taxon>
        <taxon>Pseudomonadati</taxon>
        <taxon>Bacteroidota</taxon>
        <taxon>Cytophagia</taxon>
        <taxon>Cytophagales</taxon>
        <taxon>Hymenobacteraceae</taxon>
        <taxon>Hymenobacter</taxon>
    </lineage>
</organism>
<dbReference type="Proteomes" id="UP000262802">
    <property type="component" value="Chromosome"/>
</dbReference>
<evidence type="ECO:0000259" key="1">
    <source>
        <dbReference type="Pfam" id="PF01467"/>
    </source>
</evidence>
<dbReference type="Gene3D" id="3.40.50.300">
    <property type="entry name" value="P-loop containing nucleotide triphosphate hydrolases"/>
    <property type="match status" value="1"/>
</dbReference>
<dbReference type="GO" id="GO:0016740">
    <property type="term" value="F:transferase activity"/>
    <property type="evidence" value="ECO:0007669"/>
    <property type="project" value="UniProtKB-KW"/>
</dbReference>
<reference evidence="3 4" key="1">
    <citation type="submission" date="2018-09" db="EMBL/GenBank/DDBJ databases">
        <title>Hymenobacter medium sp. nov., isolated from R2A medium.</title>
        <authorList>
            <person name="Yingchao G."/>
        </authorList>
    </citation>
    <scope>NUCLEOTIDE SEQUENCE [LARGE SCALE GENOMIC DNA]</scope>
    <source>
        <strain evidence="4">sh-6</strain>
    </source>
</reference>
<evidence type="ECO:0000313" key="3">
    <source>
        <dbReference type="EMBL" id="AYA36595.1"/>
    </source>
</evidence>
<feature type="domain" description="NadR/Ttd14 AAA" evidence="2">
    <location>
        <begin position="172"/>
        <end position="328"/>
    </location>
</feature>
<dbReference type="Pfam" id="PF13521">
    <property type="entry name" value="AAA_28"/>
    <property type="match status" value="1"/>
</dbReference>
<dbReference type="OrthoDB" id="9151999at2"/>
<dbReference type="SUPFAM" id="SSF52374">
    <property type="entry name" value="Nucleotidylyl transferase"/>
    <property type="match status" value="1"/>
</dbReference>
<dbReference type="AlphaFoldDB" id="A0A3B7QYC2"/>
<proteinExistence type="predicted"/>
<name>A0A3B7QYC2_9BACT</name>
<dbReference type="InterPro" id="IPR027417">
    <property type="entry name" value="P-loop_NTPase"/>
</dbReference>
<accession>A0A3B7QYC2</accession>
<sequence length="344" mass="37861">MRRGLVVGKFAPLHLGHQYLLETAAAHCDELHVWVYSNPEPARMPAPVRAGWITTIYAQTYGPAIGTTPLRVRYLLPEADELPSNAAPDYVHREFVRRQLAALGVRIDVVFSSEAYGPGFAAHLGAAHVLVDASRARVPVSGTQVRTDVYGQANWLHPVVQAHFASPAYVQRVVLLGAESTGKSTLAAALARRFGSCHVAEYGRTLWEAQHGHLAYDDLLRIARRHRALEDEATPQARHWLFVDTNALTTLFYSYAYYGRAEPELHALAHECSTRYQHSFVCAPDFPFEQDGTRAPAAAQAAQQAAVLLQLGLLGISYTVLTGSVEARLQQVAEVLGCYNQIEL</sequence>
<feature type="domain" description="Cytidyltransferase-like" evidence="1">
    <location>
        <begin position="5"/>
        <end position="44"/>
    </location>
</feature>
<dbReference type="EMBL" id="CP032317">
    <property type="protein sequence ID" value="AYA36595.1"/>
    <property type="molecule type" value="Genomic_DNA"/>
</dbReference>
<dbReference type="InterPro" id="IPR014729">
    <property type="entry name" value="Rossmann-like_a/b/a_fold"/>
</dbReference>
<dbReference type="PANTHER" id="PTHR37512:SF1">
    <property type="entry name" value="NADR_TTD14 AAA DOMAIN-CONTAINING PROTEIN"/>
    <property type="match status" value="1"/>
</dbReference>
<dbReference type="KEGG" id="hyh:D3Y59_05700"/>
<keyword evidence="4" id="KW-1185">Reference proteome</keyword>